<gene>
    <name evidence="11" type="ORF">NliqN6_3085</name>
</gene>
<evidence type="ECO:0000256" key="1">
    <source>
        <dbReference type="ARBA" id="ARBA00012513"/>
    </source>
</evidence>
<dbReference type="PANTHER" id="PTHR22967:SF57">
    <property type="entry name" value="AUXILIN, ISOFORM A-RELATED"/>
    <property type="match status" value="1"/>
</dbReference>
<feature type="compositionally biased region" description="Basic and acidic residues" evidence="9">
    <location>
        <begin position="1006"/>
        <end position="1016"/>
    </location>
</feature>
<evidence type="ECO:0000256" key="5">
    <source>
        <dbReference type="ARBA" id="ARBA00022777"/>
    </source>
</evidence>
<dbReference type="PANTHER" id="PTHR22967">
    <property type="entry name" value="SERINE/THREONINE PROTEIN KINASE"/>
    <property type="match status" value="1"/>
</dbReference>
<feature type="compositionally biased region" description="Low complexity" evidence="9">
    <location>
        <begin position="851"/>
        <end position="868"/>
    </location>
</feature>
<feature type="compositionally biased region" description="Polar residues" evidence="9">
    <location>
        <begin position="1018"/>
        <end position="1052"/>
    </location>
</feature>
<evidence type="ECO:0000256" key="8">
    <source>
        <dbReference type="ARBA" id="ARBA00048679"/>
    </source>
</evidence>
<feature type="compositionally biased region" description="Polar residues" evidence="9">
    <location>
        <begin position="897"/>
        <end position="937"/>
    </location>
</feature>
<reference evidence="11" key="1">
    <citation type="submission" date="2020-07" db="EMBL/GenBank/DDBJ databases">
        <title>Draft Genome Sequence of a Deep-Sea Yeast, Naganishia (Cryptococcus) liquefaciens strain N6.</title>
        <authorList>
            <person name="Han Y.W."/>
            <person name="Kajitani R."/>
            <person name="Morimoto H."/>
            <person name="Parhat M."/>
            <person name="Tsubouchi H."/>
            <person name="Bakenova O."/>
            <person name="Ogata M."/>
            <person name="Argunhan B."/>
            <person name="Aoki R."/>
            <person name="Kajiwara S."/>
            <person name="Itoh T."/>
            <person name="Iwasaki H."/>
        </authorList>
    </citation>
    <scope>NUCLEOTIDE SEQUENCE</scope>
    <source>
        <strain evidence="11">N6</strain>
    </source>
</reference>
<evidence type="ECO:0000259" key="10">
    <source>
        <dbReference type="PROSITE" id="PS50011"/>
    </source>
</evidence>
<evidence type="ECO:0000313" key="11">
    <source>
        <dbReference type="EMBL" id="GHJ86683.1"/>
    </source>
</evidence>
<feature type="compositionally biased region" description="Polar residues" evidence="9">
    <location>
        <begin position="829"/>
        <end position="841"/>
    </location>
</feature>
<dbReference type="InterPro" id="IPR000719">
    <property type="entry name" value="Prot_kinase_dom"/>
</dbReference>
<evidence type="ECO:0000256" key="3">
    <source>
        <dbReference type="ARBA" id="ARBA00022679"/>
    </source>
</evidence>
<protein>
    <recommendedName>
        <fullName evidence="1">non-specific serine/threonine protein kinase</fullName>
        <ecNumber evidence="1">2.7.11.1</ecNumber>
    </recommendedName>
</protein>
<dbReference type="Pfam" id="PF00069">
    <property type="entry name" value="Pkinase"/>
    <property type="match status" value="1"/>
</dbReference>
<evidence type="ECO:0000256" key="2">
    <source>
        <dbReference type="ARBA" id="ARBA00022527"/>
    </source>
</evidence>
<dbReference type="Gene3D" id="1.10.510.10">
    <property type="entry name" value="Transferase(Phosphotransferase) domain 1"/>
    <property type="match status" value="1"/>
</dbReference>
<feature type="compositionally biased region" description="Basic and acidic residues" evidence="9">
    <location>
        <begin position="940"/>
        <end position="951"/>
    </location>
</feature>
<evidence type="ECO:0000256" key="4">
    <source>
        <dbReference type="ARBA" id="ARBA00022741"/>
    </source>
</evidence>
<feature type="region of interest" description="Disordered" evidence="9">
    <location>
        <begin position="1100"/>
        <end position="1125"/>
    </location>
</feature>
<feature type="compositionally biased region" description="Polar residues" evidence="9">
    <location>
        <begin position="604"/>
        <end position="613"/>
    </location>
</feature>
<dbReference type="AlphaFoldDB" id="A0A8H3TT85"/>
<sequence length="1125" mass="119330">MAAFPQTLPQPGYNPSLSPQPAMNAPYTMYQPAMVPPGGSVGSNMIPSAGQMLPGAGGRGPQGYYGGSAASPVNAPAPMKGTLRPGERIRVGDHTVVIEKYLSEGGYAHVYLTRSDEPLGPNKLTTHCLKRLAFREEQAPDMMKDVEKEIEVMKALRGNPWIVEYLGSEVRRTPGTSGQGPGWEVFILMEFCAGGGIIDLLNKRLRDRLKEAEILSIFVDVCEAVAFMHSLPKPLLHRDLKIENILCHPISANVPTGSSSISSFRYKLCDFGSTTYPSTHAPRNKQEANEQAYDLNRHTTLQYRSPEMVEPLLGLPVGLPSDVWALGVLLYKLCYYTTPFEEHGPLAIVNAKYIFPSFPVYSPKLQHVIASMLIDQPARRPTVFEILNTIHRMRGTQPSRNYQQLPTIVEPKANTSSSSMRHASSPSSGNLLDFTDGKSPSSSPAAGSYLAATIQPQRRGRPTRGHAASASGPPANIKSSPSMTFSPNSAGNSPIQPTFSPAPSNTSRQHSISPQPQLVTDIKRFAVDFSDAFEPQGGPPSTRGQASSPGGFENSFAPDTTAAASARKMSPLITSKSLQPGVGNGINTSSSGFDSSFSPMEDSLLSSSKTANIPTIKAEYPVPSSPSTNAPDDGASFEDRFPTLERLNSDHSAANEERQRIPLLSSYGSSATRVSSDGSKPPKGGSLQRSMPSYHQPSLTGGPLGEGHLPSGDINGGVPLPRSNQVTGTAFKLSESPSETPSASQQEPSSQKMDFSPLASPNETNLPDYVDLPSPPIEAAQNASEPVPLEQLPPVVPITEKERERQSEPSPPHDLLTGDDGSSLPFLSMQPSKQPMQTTSGHKAPPPPVSKPASLSLKSASASSRPALFKTHSSINDANRSPVEAAKVSWSARPPHGTSSNAADVVENTRQFVTSPMSESRSGFSSLRADQSLSVGSSRDIGRSESLHGRQNEAPSPGPKSSTYPIPKSQQPVPIDGIISGVSALDTCSTNGRASGQPADKPPLGKKPEIAIKPDQLKATSRGASPVTLSTESFSKNRSAHGSSNIAGHAASSNFVRASQPDVNANAVNEASNTIPAGTSDNSADPPKRKVNALIAHWNQAGPPAQGTPASALRTKPPIGSGRRL</sequence>
<comment type="catalytic activity">
    <reaction evidence="8">
        <text>L-seryl-[protein] + ATP = O-phospho-L-seryl-[protein] + ADP + H(+)</text>
        <dbReference type="Rhea" id="RHEA:17989"/>
        <dbReference type="Rhea" id="RHEA-COMP:9863"/>
        <dbReference type="Rhea" id="RHEA-COMP:11604"/>
        <dbReference type="ChEBI" id="CHEBI:15378"/>
        <dbReference type="ChEBI" id="CHEBI:29999"/>
        <dbReference type="ChEBI" id="CHEBI:30616"/>
        <dbReference type="ChEBI" id="CHEBI:83421"/>
        <dbReference type="ChEBI" id="CHEBI:456216"/>
        <dbReference type="EC" id="2.7.11.1"/>
    </reaction>
</comment>
<dbReference type="PROSITE" id="PS50011">
    <property type="entry name" value="PROTEIN_KINASE_DOM"/>
    <property type="match status" value="1"/>
</dbReference>
<evidence type="ECO:0000313" key="12">
    <source>
        <dbReference type="Proteomes" id="UP000620104"/>
    </source>
</evidence>
<feature type="region of interest" description="Disordered" evidence="9">
    <location>
        <begin position="63"/>
        <end position="85"/>
    </location>
</feature>
<keyword evidence="3" id="KW-0808">Transferase</keyword>
<dbReference type="SMART" id="SM00220">
    <property type="entry name" value="S_TKc"/>
    <property type="match status" value="1"/>
</dbReference>
<organism evidence="11 12">
    <name type="scientific">Naganishia liquefaciens</name>
    <dbReference type="NCBI Taxonomy" id="104408"/>
    <lineage>
        <taxon>Eukaryota</taxon>
        <taxon>Fungi</taxon>
        <taxon>Dikarya</taxon>
        <taxon>Basidiomycota</taxon>
        <taxon>Agaricomycotina</taxon>
        <taxon>Tremellomycetes</taxon>
        <taxon>Filobasidiales</taxon>
        <taxon>Filobasidiaceae</taxon>
        <taxon>Naganishia</taxon>
    </lineage>
</organism>
<proteinExistence type="predicted"/>
<feature type="compositionally biased region" description="Basic and acidic residues" evidence="9">
    <location>
        <begin position="637"/>
        <end position="660"/>
    </location>
</feature>
<feature type="domain" description="Protein kinase" evidence="10">
    <location>
        <begin position="96"/>
        <end position="394"/>
    </location>
</feature>
<dbReference type="OrthoDB" id="2018507at2759"/>
<comment type="catalytic activity">
    <reaction evidence="7">
        <text>L-threonyl-[protein] + ATP = O-phospho-L-threonyl-[protein] + ADP + H(+)</text>
        <dbReference type="Rhea" id="RHEA:46608"/>
        <dbReference type="Rhea" id="RHEA-COMP:11060"/>
        <dbReference type="Rhea" id="RHEA-COMP:11605"/>
        <dbReference type="ChEBI" id="CHEBI:15378"/>
        <dbReference type="ChEBI" id="CHEBI:30013"/>
        <dbReference type="ChEBI" id="CHEBI:30616"/>
        <dbReference type="ChEBI" id="CHEBI:61977"/>
        <dbReference type="ChEBI" id="CHEBI:456216"/>
        <dbReference type="EC" id="2.7.11.1"/>
    </reaction>
</comment>
<feature type="compositionally biased region" description="Low complexity" evidence="9">
    <location>
        <begin position="416"/>
        <end position="428"/>
    </location>
</feature>
<dbReference type="EC" id="2.7.11.1" evidence="1"/>
<evidence type="ECO:0000256" key="6">
    <source>
        <dbReference type="ARBA" id="ARBA00022840"/>
    </source>
</evidence>
<keyword evidence="4" id="KW-0547">Nucleotide-binding</keyword>
<keyword evidence="6" id="KW-0067">ATP-binding</keyword>
<dbReference type="InterPro" id="IPR008271">
    <property type="entry name" value="Ser/Thr_kinase_AS"/>
</dbReference>
<keyword evidence="12" id="KW-1185">Reference proteome</keyword>
<feature type="compositionally biased region" description="Polar residues" evidence="9">
    <location>
        <begin position="959"/>
        <end position="972"/>
    </location>
</feature>
<keyword evidence="5" id="KW-0418">Kinase</keyword>
<feature type="region of interest" description="Disordered" evidence="9">
    <location>
        <begin position="531"/>
        <end position="1052"/>
    </location>
</feature>
<feature type="compositionally biased region" description="Polar residues" evidence="9">
    <location>
        <begin position="687"/>
        <end position="699"/>
    </location>
</feature>
<dbReference type="SUPFAM" id="SSF56112">
    <property type="entry name" value="Protein kinase-like (PK-like)"/>
    <property type="match status" value="1"/>
</dbReference>
<evidence type="ECO:0000256" key="7">
    <source>
        <dbReference type="ARBA" id="ARBA00047899"/>
    </source>
</evidence>
<keyword evidence="2" id="KW-0723">Serine/threonine-protein kinase</keyword>
<feature type="compositionally biased region" description="Polar residues" evidence="9">
    <location>
        <begin position="735"/>
        <end position="765"/>
    </location>
</feature>
<feature type="compositionally biased region" description="Low complexity" evidence="9">
    <location>
        <begin position="437"/>
        <end position="448"/>
    </location>
</feature>
<feature type="compositionally biased region" description="Low complexity" evidence="9">
    <location>
        <begin position="675"/>
        <end position="686"/>
    </location>
</feature>
<dbReference type="GO" id="GO:0005524">
    <property type="term" value="F:ATP binding"/>
    <property type="evidence" value="ECO:0007669"/>
    <property type="project" value="UniProtKB-KW"/>
</dbReference>
<feature type="compositionally biased region" description="Low complexity" evidence="9">
    <location>
        <begin position="589"/>
        <end position="598"/>
    </location>
</feature>
<accession>A0A8H3TT85</accession>
<evidence type="ECO:0000256" key="9">
    <source>
        <dbReference type="SAM" id="MobiDB-lite"/>
    </source>
</evidence>
<dbReference type="GO" id="GO:0005737">
    <property type="term" value="C:cytoplasm"/>
    <property type="evidence" value="ECO:0007669"/>
    <property type="project" value="TreeGrafter"/>
</dbReference>
<dbReference type="GO" id="GO:0004674">
    <property type="term" value="F:protein serine/threonine kinase activity"/>
    <property type="evidence" value="ECO:0007669"/>
    <property type="project" value="UniProtKB-KW"/>
</dbReference>
<dbReference type="GO" id="GO:0007015">
    <property type="term" value="P:actin filament organization"/>
    <property type="evidence" value="ECO:0007669"/>
    <property type="project" value="TreeGrafter"/>
</dbReference>
<feature type="region of interest" description="Disordered" evidence="9">
    <location>
        <begin position="413"/>
        <end position="515"/>
    </location>
</feature>
<dbReference type="EMBL" id="BLZA01000019">
    <property type="protein sequence ID" value="GHJ86683.1"/>
    <property type="molecule type" value="Genomic_DNA"/>
</dbReference>
<dbReference type="InterPro" id="IPR011009">
    <property type="entry name" value="Kinase-like_dom_sf"/>
</dbReference>
<dbReference type="GO" id="GO:0000147">
    <property type="term" value="P:actin cortical patch assembly"/>
    <property type="evidence" value="ECO:0007669"/>
    <property type="project" value="TreeGrafter"/>
</dbReference>
<dbReference type="PROSITE" id="PS00108">
    <property type="entry name" value="PROTEIN_KINASE_ST"/>
    <property type="match status" value="1"/>
</dbReference>
<comment type="caution">
    <text evidence="11">The sequence shown here is derived from an EMBL/GenBank/DDBJ whole genome shotgun (WGS) entry which is preliminary data.</text>
</comment>
<feature type="compositionally biased region" description="Polar residues" evidence="9">
    <location>
        <begin position="477"/>
        <end position="515"/>
    </location>
</feature>
<dbReference type="Proteomes" id="UP000620104">
    <property type="component" value="Unassembled WGS sequence"/>
</dbReference>
<name>A0A8H3TT85_9TREE</name>